<organism evidence="2 3">
    <name type="scientific">Pirellula staleyi (strain ATCC 27377 / DSM 6068 / ICPB 4128)</name>
    <name type="common">Pirella staleyi</name>
    <dbReference type="NCBI Taxonomy" id="530564"/>
    <lineage>
        <taxon>Bacteria</taxon>
        <taxon>Pseudomonadati</taxon>
        <taxon>Planctomycetota</taxon>
        <taxon>Planctomycetia</taxon>
        <taxon>Pirellulales</taxon>
        <taxon>Pirellulaceae</taxon>
        <taxon>Pirellula</taxon>
    </lineage>
</organism>
<dbReference type="EMBL" id="CP001848">
    <property type="protein sequence ID" value="ADB18805.1"/>
    <property type="molecule type" value="Genomic_DNA"/>
</dbReference>
<dbReference type="KEGG" id="psl:Psta_4156"/>
<dbReference type="Proteomes" id="UP000001887">
    <property type="component" value="Chromosome"/>
</dbReference>
<dbReference type="eggNOG" id="COG2067">
    <property type="taxonomic scope" value="Bacteria"/>
</dbReference>
<evidence type="ECO:0000313" key="2">
    <source>
        <dbReference type="EMBL" id="ADB18805.1"/>
    </source>
</evidence>
<dbReference type="OrthoDB" id="241407at2"/>
<evidence type="ECO:0000256" key="1">
    <source>
        <dbReference type="SAM" id="SignalP"/>
    </source>
</evidence>
<accession>D2R3V6</accession>
<dbReference type="HOGENOM" id="CLU_672417_0_0_0"/>
<keyword evidence="3" id="KW-1185">Reference proteome</keyword>
<evidence type="ECO:0000313" key="3">
    <source>
        <dbReference type="Proteomes" id="UP000001887"/>
    </source>
</evidence>
<proteinExistence type="predicted"/>
<dbReference type="AlphaFoldDB" id="D2R3V6"/>
<gene>
    <name evidence="2" type="ordered locus">Psta_4156</name>
</gene>
<feature type="signal peptide" evidence="1">
    <location>
        <begin position="1"/>
        <end position="32"/>
    </location>
</feature>
<name>D2R3V6_PIRSD</name>
<reference evidence="2 3" key="1">
    <citation type="journal article" date="2009" name="Stand. Genomic Sci.">
        <title>Complete genome sequence of Pirellula staleyi type strain (ATCC 27377).</title>
        <authorList>
            <person name="Clum A."/>
            <person name="Tindall B.J."/>
            <person name="Sikorski J."/>
            <person name="Ivanova N."/>
            <person name="Mavrommatis K."/>
            <person name="Lucas S."/>
            <person name="Glavina del Rio T."/>
            <person name="Nolan M."/>
            <person name="Chen F."/>
            <person name="Tice H."/>
            <person name="Pitluck S."/>
            <person name="Cheng J.F."/>
            <person name="Chertkov O."/>
            <person name="Brettin T."/>
            <person name="Han C."/>
            <person name="Detter J.C."/>
            <person name="Kuske C."/>
            <person name="Bruce D."/>
            <person name="Goodwin L."/>
            <person name="Ovchinikova G."/>
            <person name="Pati A."/>
            <person name="Mikhailova N."/>
            <person name="Chen A."/>
            <person name="Palaniappan K."/>
            <person name="Land M."/>
            <person name="Hauser L."/>
            <person name="Chang Y.J."/>
            <person name="Jeffries C.D."/>
            <person name="Chain P."/>
            <person name="Rohde M."/>
            <person name="Goker M."/>
            <person name="Bristow J."/>
            <person name="Eisen J.A."/>
            <person name="Markowitz V."/>
            <person name="Hugenholtz P."/>
            <person name="Kyrpides N.C."/>
            <person name="Klenk H.P."/>
            <person name="Lapidus A."/>
        </authorList>
    </citation>
    <scope>NUCLEOTIDE SEQUENCE [LARGE SCALE GENOMIC DNA]</scope>
    <source>
        <strain evidence="3">ATCC 27377 / DSM 6068 / ICPB 4128</strain>
    </source>
</reference>
<feature type="chain" id="PRO_5003035426" description="BBP7 family outer membrane beta-barrel protein" evidence="1">
    <location>
        <begin position="33"/>
        <end position="409"/>
    </location>
</feature>
<keyword evidence="1" id="KW-0732">Signal</keyword>
<protein>
    <recommendedName>
        <fullName evidence="4">BBP7 family outer membrane beta-barrel protein</fullName>
    </recommendedName>
</protein>
<evidence type="ECO:0008006" key="4">
    <source>
        <dbReference type="Google" id="ProtNLM"/>
    </source>
</evidence>
<sequence length="409" mass="44039" precursor="true">MSVQAANLIARSAILSTASLVLVMLAASFASAQGGRPFAQPLFDPPNYARFDNCRPVPLAWGDSPFYDFGNCGNGDCGPQCEENGVNGPAALVVHRPNLWYATVDFAPMMYDPNTGVTFARVGPTGPPVLSEGSQEYEFDAGGEFTLGLRFADRWRVEGTYLGSYQWQDTAVATDTTNPNDIGGIGNLSTLLSNFNDPAVAGLDYNSQVTVDTRASLESAEINFRYRVDMPAGPFDVHLLFGGKYLSTGENLDFTSIADSPGPDGAINNVVVDTRNELWGMQLGFATNWMVSPRFFLETDLRGALCMNDASQTTVYTNTDENSAVTVFNTGAVQDRTSFTGDLAIIGNWQVTPYLVFRAGYQASLVTGLALASENLQTNNTLLRNGPGVLVDTGELVYHGPVVGFTIMR</sequence>